<keyword evidence="3" id="KW-1185">Reference proteome</keyword>
<keyword evidence="2" id="KW-0238">DNA-binding</keyword>
<name>A0A8T8LN03_9EURY</name>
<evidence type="ECO:0000313" key="2">
    <source>
        <dbReference type="EMBL" id="QUO48180.1"/>
    </source>
</evidence>
<gene>
    <name evidence="2" type="ORF">J7656_02135</name>
</gene>
<dbReference type="RefSeq" id="WP_211553933.1">
    <property type="nucleotide sequence ID" value="NZ_CP073695.1"/>
</dbReference>
<sequence>MSEGSDPRDIRTALDAAIDAFNEEGFGVPNREDAIATGDDWKTQLTKACRLLDAVARIDGQGHYTAVIELCFGATERSIEAYALAVGGDELDDFHDHTHCYDRAADLGLLSRTATRELRGLYDDNRTDSYYGGKRPTEKQADSLYALSRSVHQHVTDQIREGGVCVCDARQPRGDD</sequence>
<reference evidence="2 3" key="1">
    <citation type="submission" date="2021-03" db="EMBL/GenBank/DDBJ databases">
        <title>Halorubrum sodomense MBLA0099, Whole genome shotgun sequencing.</title>
        <authorList>
            <person name="Seo M.-J."/>
            <person name="Cho E.-S."/>
            <person name="Hwang C.Y."/>
        </authorList>
    </citation>
    <scope>NUCLEOTIDE SEQUENCE [LARGE SCALE GENOMIC DNA]</scope>
    <source>
        <strain evidence="2 3">MBLA0099</strain>
    </source>
</reference>
<dbReference type="Pfam" id="PF26481">
    <property type="entry name" value="DUF8154"/>
    <property type="match status" value="1"/>
</dbReference>
<dbReference type="EMBL" id="CP073695">
    <property type="protein sequence ID" value="QUO48180.1"/>
    <property type="molecule type" value="Genomic_DNA"/>
</dbReference>
<evidence type="ECO:0000313" key="3">
    <source>
        <dbReference type="Proteomes" id="UP000679341"/>
    </source>
</evidence>
<feature type="domain" description="DUF8154" evidence="1">
    <location>
        <begin position="6"/>
        <end position="167"/>
    </location>
</feature>
<organism evidence="2 3">
    <name type="scientific">Halorubrum ruber</name>
    <dbReference type="NCBI Taxonomy" id="2982524"/>
    <lineage>
        <taxon>Archaea</taxon>
        <taxon>Methanobacteriati</taxon>
        <taxon>Methanobacteriota</taxon>
        <taxon>Stenosarchaea group</taxon>
        <taxon>Halobacteria</taxon>
        <taxon>Halobacteriales</taxon>
        <taxon>Haloferacaceae</taxon>
        <taxon>Halorubrum</taxon>
    </lineage>
</organism>
<evidence type="ECO:0000259" key="1">
    <source>
        <dbReference type="Pfam" id="PF26481"/>
    </source>
</evidence>
<dbReference type="GeneID" id="64826301"/>
<dbReference type="Proteomes" id="UP000679341">
    <property type="component" value="Chromosome"/>
</dbReference>
<proteinExistence type="predicted"/>
<dbReference type="KEGG" id="hss:J7656_02135"/>
<dbReference type="GO" id="GO:0003677">
    <property type="term" value="F:DNA binding"/>
    <property type="evidence" value="ECO:0007669"/>
    <property type="project" value="UniProtKB-KW"/>
</dbReference>
<dbReference type="OrthoDB" id="237859at2157"/>
<accession>A0A8T8LN03</accession>
<protein>
    <submittedName>
        <fullName evidence="2">DNA-binding protein</fullName>
    </submittedName>
</protein>
<dbReference type="InterPro" id="IPR058467">
    <property type="entry name" value="DUF8154"/>
</dbReference>
<dbReference type="AlphaFoldDB" id="A0A8T8LN03"/>